<dbReference type="Pfam" id="PF09451">
    <property type="entry name" value="ATG27"/>
    <property type="match status" value="1"/>
</dbReference>
<dbReference type="PROSITE" id="PS51914">
    <property type="entry name" value="MRH"/>
    <property type="match status" value="1"/>
</dbReference>
<dbReference type="InterPro" id="IPR018939">
    <property type="entry name" value="Autophagy-rel_prot_27"/>
</dbReference>
<dbReference type="GO" id="GO:0034045">
    <property type="term" value="C:phagophore assembly site membrane"/>
    <property type="evidence" value="ECO:0007669"/>
    <property type="project" value="UniProtKB-SubCell"/>
</dbReference>
<comment type="caution">
    <text evidence="21">The sequence shown here is derived from an EMBL/GenBank/DDBJ whole genome shotgun (WGS) entry which is preliminary data.</text>
</comment>
<dbReference type="PANTHER" id="PTHR15071:SF13">
    <property type="entry name" value="AUTOPHAGY-RELATED PROTEIN 27"/>
    <property type="match status" value="1"/>
</dbReference>
<organism evidence="21 22">
    <name type="scientific">Ramalina farinacea</name>
    <dbReference type="NCBI Taxonomy" id="258253"/>
    <lineage>
        <taxon>Eukaryota</taxon>
        <taxon>Fungi</taxon>
        <taxon>Dikarya</taxon>
        <taxon>Ascomycota</taxon>
        <taxon>Pezizomycotina</taxon>
        <taxon>Lecanoromycetes</taxon>
        <taxon>OSLEUM clade</taxon>
        <taxon>Lecanoromycetidae</taxon>
        <taxon>Lecanorales</taxon>
        <taxon>Lecanorineae</taxon>
        <taxon>Ramalinaceae</taxon>
        <taxon>Ramalina</taxon>
    </lineage>
</organism>
<evidence type="ECO:0000256" key="17">
    <source>
        <dbReference type="ARBA" id="ARBA00023329"/>
    </source>
</evidence>
<sequence length="274" mass="31223">MRSSNAYRITASAALCFAPWLANAYTINCDNVVVQKKEFNLGALDNQYSLYTIDQHPPTVDNTTFAINFCRPLNKREDINAKEDCPGGSRVCAITNETNTVDHTSLIRETIPIAGEYSHTQGGSLDPKWTRLKTSSATADKGREGLRLEMHGGMYKETHGSKTRKKKQKAIIEFICERTPDEKRRKRDELLRIKDKDENEDQDDGDDDEVGDDSGERIDDGHGGTLTFISFEDEEEFTTLRLEWKTKYACEDSKDSRESSKSGHWGWFTWFIIM</sequence>
<evidence type="ECO:0000256" key="11">
    <source>
        <dbReference type="ARBA" id="ARBA00022989"/>
    </source>
</evidence>
<evidence type="ECO:0000256" key="16">
    <source>
        <dbReference type="ARBA" id="ARBA00023157"/>
    </source>
</evidence>
<keyword evidence="7" id="KW-0813">Transport</keyword>
<evidence type="ECO:0000256" key="12">
    <source>
        <dbReference type="ARBA" id="ARBA00023006"/>
    </source>
</evidence>
<dbReference type="Gene3D" id="2.70.130.10">
    <property type="entry name" value="Mannose-6-phosphate receptor binding domain"/>
    <property type="match status" value="1"/>
</dbReference>
<dbReference type="AlphaFoldDB" id="A0AA43QLY4"/>
<feature type="compositionally biased region" description="Acidic residues" evidence="18">
    <location>
        <begin position="198"/>
        <end position="213"/>
    </location>
</feature>
<dbReference type="GO" id="GO:0000139">
    <property type="term" value="C:Golgi membrane"/>
    <property type="evidence" value="ECO:0007669"/>
    <property type="project" value="UniProtKB-SubCell"/>
</dbReference>
<dbReference type="SUPFAM" id="SSF50911">
    <property type="entry name" value="Mannose 6-phosphate receptor domain"/>
    <property type="match status" value="1"/>
</dbReference>
<feature type="chain" id="PRO_5041248695" description="Autophagy-related protein 27" evidence="19">
    <location>
        <begin position="25"/>
        <end position="274"/>
    </location>
</feature>
<evidence type="ECO:0000256" key="13">
    <source>
        <dbReference type="ARBA" id="ARBA00023034"/>
    </source>
</evidence>
<dbReference type="GO" id="GO:0031966">
    <property type="term" value="C:mitochondrial membrane"/>
    <property type="evidence" value="ECO:0007669"/>
    <property type="project" value="UniProtKB-SubCell"/>
</dbReference>
<evidence type="ECO:0000256" key="5">
    <source>
        <dbReference type="ARBA" id="ARBA00005363"/>
    </source>
</evidence>
<keyword evidence="8" id="KW-0812">Transmembrane</keyword>
<evidence type="ECO:0000256" key="15">
    <source>
        <dbReference type="ARBA" id="ARBA00023136"/>
    </source>
</evidence>
<keyword evidence="15" id="KW-0472">Membrane</keyword>
<keyword evidence="14" id="KW-0496">Mitochondrion</keyword>
<evidence type="ECO:0000256" key="9">
    <source>
        <dbReference type="ARBA" id="ARBA00022729"/>
    </source>
</evidence>
<evidence type="ECO:0000256" key="6">
    <source>
        <dbReference type="ARBA" id="ARBA00013776"/>
    </source>
</evidence>
<dbReference type="PANTHER" id="PTHR15071">
    <property type="entry name" value="MANNOSE-6-PHOSPHATE RECEPTOR FAMILY MEMBER"/>
    <property type="match status" value="1"/>
</dbReference>
<comment type="similarity">
    <text evidence="5">Belongs to the ATG27 family.</text>
</comment>
<evidence type="ECO:0000256" key="19">
    <source>
        <dbReference type="SAM" id="SignalP"/>
    </source>
</evidence>
<name>A0AA43QLY4_9LECA</name>
<dbReference type="EMBL" id="JAPUFD010000006">
    <property type="protein sequence ID" value="MDI1487774.1"/>
    <property type="molecule type" value="Genomic_DNA"/>
</dbReference>
<feature type="region of interest" description="Disordered" evidence="18">
    <location>
        <begin position="193"/>
        <end position="225"/>
    </location>
</feature>
<evidence type="ECO:0000256" key="1">
    <source>
        <dbReference type="ARBA" id="ARBA00004304"/>
    </source>
</evidence>
<dbReference type="GO" id="GO:0015031">
    <property type="term" value="P:protein transport"/>
    <property type="evidence" value="ECO:0007669"/>
    <property type="project" value="UniProtKB-KW"/>
</dbReference>
<comment type="subcellular location">
    <subcellularLocation>
        <location evidence="2">Cytoplasmic vesicle membrane</location>
        <topology evidence="2">Single-pass type I membrane protein</topology>
    </subcellularLocation>
    <subcellularLocation>
        <location evidence="4">Golgi apparatus membrane</location>
        <topology evidence="4">Single-pass type I membrane protein</topology>
    </subcellularLocation>
    <subcellularLocation>
        <location evidence="1">Mitochondrion membrane</location>
        <topology evidence="1">Single-pass membrane protein</topology>
    </subcellularLocation>
    <subcellularLocation>
        <location evidence="3">Preautophagosomal structure membrane</location>
        <topology evidence="3">Single-pass type I membrane protein</topology>
    </subcellularLocation>
</comment>
<dbReference type="GO" id="GO:0006914">
    <property type="term" value="P:autophagy"/>
    <property type="evidence" value="ECO:0007669"/>
    <property type="project" value="UniProtKB-KW"/>
</dbReference>
<evidence type="ECO:0000256" key="8">
    <source>
        <dbReference type="ARBA" id="ARBA00022692"/>
    </source>
</evidence>
<reference evidence="21" key="1">
    <citation type="journal article" date="2023" name="Genome Biol. Evol.">
        <title>First Whole Genome Sequence and Flow Cytometry Genome Size Data for the Lichen-Forming Fungus Ramalina farinacea (Ascomycota).</title>
        <authorList>
            <person name="Llewellyn T."/>
            <person name="Mian S."/>
            <person name="Hill R."/>
            <person name="Leitch I.J."/>
            <person name="Gaya E."/>
        </authorList>
    </citation>
    <scope>NUCLEOTIDE SEQUENCE</scope>
    <source>
        <strain evidence="21">LIQ254RAFAR</strain>
    </source>
</reference>
<keyword evidence="10" id="KW-0653">Protein transport</keyword>
<evidence type="ECO:0000256" key="14">
    <source>
        <dbReference type="ARBA" id="ARBA00023128"/>
    </source>
</evidence>
<keyword evidence="11" id="KW-1133">Transmembrane helix</keyword>
<evidence type="ECO:0000259" key="20">
    <source>
        <dbReference type="PROSITE" id="PS51914"/>
    </source>
</evidence>
<protein>
    <recommendedName>
        <fullName evidence="6">Autophagy-related protein 27</fullName>
    </recommendedName>
</protein>
<proteinExistence type="inferred from homology"/>
<evidence type="ECO:0000256" key="10">
    <source>
        <dbReference type="ARBA" id="ARBA00022927"/>
    </source>
</evidence>
<evidence type="ECO:0000256" key="18">
    <source>
        <dbReference type="SAM" id="MobiDB-lite"/>
    </source>
</evidence>
<dbReference type="InterPro" id="IPR044865">
    <property type="entry name" value="MRH_dom"/>
</dbReference>
<evidence type="ECO:0000256" key="3">
    <source>
        <dbReference type="ARBA" id="ARBA00004472"/>
    </source>
</evidence>
<dbReference type="GO" id="GO:0030659">
    <property type="term" value="C:cytoplasmic vesicle membrane"/>
    <property type="evidence" value="ECO:0007669"/>
    <property type="project" value="UniProtKB-SubCell"/>
</dbReference>
<dbReference type="InterPro" id="IPR009011">
    <property type="entry name" value="Man6P_isomerase_rcpt-bd_dom_sf"/>
</dbReference>
<keyword evidence="16" id="KW-1015">Disulfide bond</keyword>
<evidence type="ECO:0000313" key="21">
    <source>
        <dbReference type="EMBL" id="MDI1487774.1"/>
    </source>
</evidence>
<keyword evidence="17" id="KW-0968">Cytoplasmic vesicle</keyword>
<keyword evidence="9 19" id="KW-0732">Signal</keyword>
<dbReference type="Proteomes" id="UP001161017">
    <property type="component" value="Unassembled WGS sequence"/>
</dbReference>
<gene>
    <name evidence="21" type="primary">ATG27</name>
    <name evidence="21" type="ORF">OHK93_007046</name>
</gene>
<feature type="domain" description="MRH" evidence="20">
    <location>
        <begin position="27"/>
        <end position="252"/>
    </location>
</feature>
<accession>A0AA43QLY4</accession>
<keyword evidence="13" id="KW-0333">Golgi apparatus</keyword>
<evidence type="ECO:0000313" key="22">
    <source>
        <dbReference type="Proteomes" id="UP001161017"/>
    </source>
</evidence>
<keyword evidence="12" id="KW-0072">Autophagy</keyword>
<keyword evidence="22" id="KW-1185">Reference proteome</keyword>
<evidence type="ECO:0000256" key="7">
    <source>
        <dbReference type="ARBA" id="ARBA00022448"/>
    </source>
</evidence>
<evidence type="ECO:0000256" key="4">
    <source>
        <dbReference type="ARBA" id="ARBA00004614"/>
    </source>
</evidence>
<feature type="signal peptide" evidence="19">
    <location>
        <begin position="1"/>
        <end position="24"/>
    </location>
</feature>
<evidence type="ECO:0000256" key="2">
    <source>
        <dbReference type="ARBA" id="ARBA00004358"/>
    </source>
</evidence>